<feature type="signal peptide" evidence="1">
    <location>
        <begin position="1"/>
        <end position="19"/>
    </location>
</feature>
<evidence type="ECO:0000313" key="2">
    <source>
        <dbReference type="EMBL" id="MDR6969528.1"/>
    </source>
</evidence>
<accession>A0ABU1TUJ1</accession>
<dbReference type="Pfam" id="PF07661">
    <property type="entry name" value="MORN_2"/>
    <property type="match status" value="4"/>
</dbReference>
<dbReference type="Gene3D" id="3.90.930.1">
    <property type="match status" value="1"/>
</dbReference>
<dbReference type="EMBL" id="JAVDVI010000023">
    <property type="protein sequence ID" value="MDR6969528.1"/>
    <property type="molecule type" value="Genomic_DNA"/>
</dbReference>
<dbReference type="PANTHER" id="PTHR33706">
    <property type="entry name" value="MORN VARIANT REPEAT PROTEIN"/>
    <property type="match status" value="1"/>
</dbReference>
<comment type="caution">
    <text evidence="2">The sequence shown here is derived from an EMBL/GenBank/DDBJ whole genome shotgun (WGS) entry which is preliminary data.</text>
</comment>
<keyword evidence="3" id="KW-1185">Reference proteome</keyword>
<protein>
    <recommendedName>
        <fullName evidence="4">Toxin-antitoxin system YwqK family antitoxin</fullName>
    </recommendedName>
</protein>
<dbReference type="Proteomes" id="UP001255185">
    <property type="component" value="Unassembled WGS sequence"/>
</dbReference>
<dbReference type="InterPro" id="IPR011652">
    <property type="entry name" value="MORN_2"/>
</dbReference>
<proteinExistence type="predicted"/>
<evidence type="ECO:0000313" key="3">
    <source>
        <dbReference type="Proteomes" id="UP001255185"/>
    </source>
</evidence>
<keyword evidence="1" id="KW-0732">Signal</keyword>
<organism evidence="2 3">
    <name type="scientific">Flavobacterium arsenatis</name>
    <dbReference type="NCBI Taxonomy" id="1484332"/>
    <lineage>
        <taxon>Bacteria</taxon>
        <taxon>Pseudomonadati</taxon>
        <taxon>Bacteroidota</taxon>
        <taxon>Flavobacteriia</taxon>
        <taxon>Flavobacteriales</taxon>
        <taxon>Flavobacteriaceae</taxon>
        <taxon>Flavobacterium</taxon>
    </lineage>
</organism>
<evidence type="ECO:0008006" key="4">
    <source>
        <dbReference type="Google" id="ProtNLM"/>
    </source>
</evidence>
<dbReference type="PANTHER" id="PTHR33706:SF1">
    <property type="entry name" value="TPR REPEAT PROTEIN"/>
    <property type="match status" value="1"/>
</dbReference>
<evidence type="ECO:0000256" key="1">
    <source>
        <dbReference type="SAM" id="SignalP"/>
    </source>
</evidence>
<reference evidence="2 3" key="1">
    <citation type="submission" date="2023-07" db="EMBL/GenBank/DDBJ databases">
        <title>Sorghum-associated microbial communities from plants grown in Nebraska, USA.</title>
        <authorList>
            <person name="Schachtman D."/>
        </authorList>
    </citation>
    <scope>NUCLEOTIDE SEQUENCE [LARGE SCALE GENOMIC DNA]</scope>
    <source>
        <strain evidence="2 3">3773</strain>
    </source>
</reference>
<sequence length="357" mass="41272">MKNILITTALLFAHFFAFGQIMVAPNENSGTTNGFSYITYKSGKLKETGKYDKNRKEIGEWKFYTESGHLESIGNFINGEKNGEWKFYHTNEKLLSIGNFKNGKETGEWKVYYDDGNLFQNGSYEDGIQTGEWKSYHKNGQLSVLTKYANGKQTGKSKFYNQQGNRIKREQYFSEIEDLMKSNFEEFYALLKQKDFDKAVNFVSEDFLKATSFSKEQMKSSLQSNFDNWDDLPDLKVNLTAIQVQKPKKLIIKENKYLGVLEAVMNFEMTVNGYHNKEEIATALYLIETIGKDRYKIGEISKKDGNTIIEIKDKRLVVAIYNHYTQEVRFAMIGAVLTYTLEKFLPKEIVAEIKSQL</sequence>
<dbReference type="RefSeq" id="WP_310028688.1">
    <property type="nucleotide sequence ID" value="NZ_JAVDVI010000023.1"/>
</dbReference>
<dbReference type="SUPFAM" id="SSF82185">
    <property type="entry name" value="Histone H3 K4-specific methyltransferase SET7/9 N-terminal domain"/>
    <property type="match status" value="1"/>
</dbReference>
<name>A0ABU1TUJ1_9FLAO</name>
<gene>
    <name evidence="2" type="ORF">J2X31_003561</name>
</gene>
<feature type="chain" id="PRO_5046550205" description="Toxin-antitoxin system YwqK family antitoxin" evidence="1">
    <location>
        <begin position="20"/>
        <end position="357"/>
    </location>
</feature>